<name>A0A9X2JG20_9SPHI</name>
<gene>
    <name evidence="9" type="ORF">NF867_14035</name>
</gene>
<dbReference type="Pfam" id="PF07980">
    <property type="entry name" value="SusD_RagB"/>
    <property type="match status" value="1"/>
</dbReference>
<evidence type="ECO:0000256" key="2">
    <source>
        <dbReference type="ARBA" id="ARBA00006275"/>
    </source>
</evidence>
<keyword evidence="3 6" id="KW-0732">Signal</keyword>
<organism evidence="9 10">
    <name type="scientific">Solitalea agri</name>
    <dbReference type="NCBI Taxonomy" id="2953739"/>
    <lineage>
        <taxon>Bacteria</taxon>
        <taxon>Pseudomonadati</taxon>
        <taxon>Bacteroidota</taxon>
        <taxon>Sphingobacteriia</taxon>
        <taxon>Sphingobacteriales</taxon>
        <taxon>Sphingobacteriaceae</taxon>
        <taxon>Solitalea</taxon>
    </lineage>
</organism>
<keyword evidence="4" id="KW-0472">Membrane</keyword>
<feature type="chain" id="PRO_5040831583" evidence="6">
    <location>
        <begin position="23"/>
        <end position="543"/>
    </location>
</feature>
<comment type="subcellular location">
    <subcellularLocation>
        <location evidence="1">Cell outer membrane</location>
    </subcellularLocation>
</comment>
<evidence type="ECO:0000313" key="10">
    <source>
        <dbReference type="Proteomes" id="UP001155182"/>
    </source>
</evidence>
<reference evidence="9" key="1">
    <citation type="submission" date="2022-06" db="EMBL/GenBank/DDBJ databases">
        <title>Solitalea sp. MAHUQ-68 isolated from rhizospheric soil.</title>
        <authorList>
            <person name="Huq M.A."/>
        </authorList>
    </citation>
    <scope>NUCLEOTIDE SEQUENCE</scope>
    <source>
        <strain evidence="9">MAHUQ-68</strain>
    </source>
</reference>
<dbReference type="Pfam" id="PF14322">
    <property type="entry name" value="SusD-like_3"/>
    <property type="match status" value="1"/>
</dbReference>
<dbReference type="CDD" id="cd08977">
    <property type="entry name" value="SusD"/>
    <property type="match status" value="1"/>
</dbReference>
<evidence type="ECO:0000256" key="6">
    <source>
        <dbReference type="SAM" id="SignalP"/>
    </source>
</evidence>
<evidence type="ECO:0000259" key="8">
    <source>
        <dbReference type="Pfam" id="PF14322"/>
    </source>
</evidence>
<evidence type="ECO:0000313" key="9">
    <source>
        <dbReference type="EMBL" id="MCO4293981.1"/>
    </source>
</evidence>
<dbReference type="SUPFAM" id="SSF48452">
    <property type="entry name" value="TPR-like"/>
    <property type="match status" value="1"/>
</dbReference>
<dbReference type="EMBL" id="JAMWYS010000050">
    <property type="protein sequence ID" value="MCO4293981.1"/>
    <property type="molecule type" value="Genomic_DNA"/>
</dbReference>
<dbReference type="InterPro" id="IPR011990">
    <property type="entry name" value="TPR-like_helical_dom_sf"/>
</dbReference>
<evidence type="ECO:0000256" key="3">
    <source>
        <dbReference type="ARBA" id="ARBA00022729"/>
    </source>
</evidence>
<dbReference type="GO" id="GO:0009279">
    <property type="term" value="C:cell outer membrane"/>
    <property type="evidence" value="ECO:0007669"/>
    <property type="project" value="UniProtKB-SubCell"/>
</dbReference>
<keyword evidence="10" id="KW-1185">Reference proteome</keyword>
<dbReference type="Gene3D" id="1.25.40.390">
    <property type="match status" value="1"/>
</dbReference>
<sequence length="543" mass="62075">MKNKIYMIILLSSLFVGLSACEKDFLDRKPLDTYSELDVWTDLNLVETYVNSKYRVLPHVYNWDVASGTGLSAASDEGYSRFNYENVFQWNQGTMSPDNLSMDSWTTDYSYIRDCNTFFQKIDGVSGDENMKKRLKGEMKFLRAWCYFDLTARYGGVPIITKPYSLQDPSFEVARNSYDECVNFITSELNEAATLLPESYNGSNLGRITKGAVLALKSRVLLYAASALHNSSKEKNKWQAAADAAKAVIDLANLGSYSLYQGADYKQIFLQKFNSEVILSYGINGTYWESLLDIFIGPNGYHGWSVYAPSQNLVDDFQMANGKSITDPTSGYNPAKPYENRDPRFYATVLYNGALFKGREAEYFKGGLDSPQSPVENWNATLTGYNWRKYADESNDLNTNGSSQNWIIFRLSEIYLNYAEAQFELGNESEARTYLNLIRSRNSVHMPAITSSGDGLKDAIRSEREIELCFEGHRFFDVRRWKIAEQTENKPLRAVNITKNTDGSFSYEYYTLQERKFNEANYLFPIPQYEKEKNSLLAQNPLY</sequence>
<dbReference type="PROSITE" id="PS51257">
    <property type="entry name" value="PROKAR_LIPOPROTEIN"/>
    <property type="match status" value="1"/>
</dbReference>
<keyword evidence="5" id="KW-0998">Cell outer membrane</keyword>
<evidence type="ECO:0000259" key="7">
    <source>
        <dbReference type="Pfam" id="PF07980"/>
    </source>
</evidence>
<accession>A0A9X2JG20</accession>
<comment type="similarity">
    <text evidence="2">Belongs to the SusD family.</text>
</comment>
<dbReference type="Proteomes" id="UP001155182">
    <property type="component" value="Unassembled WGS sequence"/>
</dbReference>
<evidence type="ECO:0000256" key="5">
    <source>
        <dbReference type="ARBA" id="ARBA00023237"/>
    </source>
</evidence>
<feature type="domain" description="RagB/SusD" evidence="7">
    <location>
        <begin position="291"/>
        <end position="543"/>
    </location>
</feature>
<comment type="caution">
    <text evidence="9">The sequence shown here is derived from an EMBL/GenBank/DDBJ whole genome shotgun (WGS) entry which is preliminary data.</text>
</comment>
<protein>
    <submittedName>
        <fullName evidence="9">RagB/SusD family nutrient uptake outer membrane protein</fullName>
    </submittedName>
</protein>
<feature type="signal peptide" evidence="6">
    <location>
        <begin position="1"/>
        <end position="22"/>
    </location>
</feature>
<feature type="domain" description="SusD-like N-terminal" evidence="8">
    <location>
        <begin position="24"/>
        <end position="222"/>
    </location>
</feature>
<dbReference type="AlphaFoldDB" id="A0A9X2JG20"/>
<evidence type="ECO:0000256" key="1">
    <source>
        <dbReference type="ARBA" id="ARBA00004442"/>
    </source>
</evidence>
<proteinExistence type="inferred from homology"/>
<evidence type="ECO:0000256" key="4">
    <source>
        <dbReference type="ARBA" id="ARBA00023136"/>
    </source>
</evidence>
<dbReference type="InterPro" id="IPR033985">
    <property type="entry name" value="SusD-like_N"/>
</dbReference>
<dbReference type="InterPro" id="IPR012944">
    <property type="entry name" value="SusD_RagB_dom"/>
</dbReference>
<dbReference type="RefSeq" id="WP_252588749.1">
    <property type="nucleotide sequence ID" value="NZ_JAMWYS010000050.1"/>
</dbReference>